<dbReference type="SMART" id="SM00862">
    <property type="entry name" value="Trans_reg_C"/>
    <property type="match status" value="1"/>
</dbReference>
<dbReference type="SUPFAM" id="SSF46894">
    <property type="entry name" value="C-terminal effector domain of the bipartite response regulators"/>
    <property type="match status" value="1"/>
</dbReference>
<dbReference type="GO" id="GO:0003677">
    <property type="term" value="F:DNA binding"/>
    <property type="evidence" value="ECO:0007669"/>
    <property type="project" value="UniProtKB-KW"/>
</dbReference>
<keyword evidence="3 7" id="KW-0238">DNA-binding</keyword>
<dbReference type="InterPro" id="IPR051677">
    <property type="entry name" value="AfsR-DnrI-RedD_regulator"/>
</dbReference>
<dbReference type="InterPro" id="IPR036388">
    <property type="entry name" value="WH-like_DNA-bd_sf"/>
</dbReference>
<dbReference type="Gene3D" id="1.25.40.10">
    <property type="entry name" value="Tetratricopeptide repeat domain"/>
    <property type="match status" value="3"/>
</dbReference>
<dbReference type="Pfam" id="PF00931">
    <property type="entry name" value="NB-ARC"/>
    <property type="match status" value="1"/>
</dbReference>
<comment type="similarity">
    <text evidence="1">Belongs to the AfsR/DnrI/RedD regulatory family.</text>
</comment>
<organism evidence="7 8">
    <name type="scientific">Nocardioides albertanoniae</name>
    <dbReference type="NCBI Taxonomy" id="1175486"/>
    <lineage>
        <taxon>Bacteria</taxon>
        <taxon>Bacillati</taxon>
        <taxon>Actinomycetota</taxon>
        <taxon>Actinomycetes</taxon>
        <taxon>Propionibacteriales</taxon>
        <taxon>Nocardioidaceae</taxon>
        <taxon>Nocardioides</taxon>
    </lineage>
</organism>
<evidence type="ECO:0000313" key="8">
    <source>
        <dbReference type="Proteomes" id="UP000320209"/>
    </source>
</evidence>
<evidence type="ECO:0000256" key="1">
    <source>
        <dbReference type="ARBA" id="ARBA00005820"/>
    </source>
</evidence>
<dbReference type="Pfam" id="PF03704">
    <property type="entry name" value="BTAD"/>
    <property type="match status" value="1"/>
</dbReference>
<comment type="caution">
    <text evidence="7">The sequence shown here is derived from an EMBL/GenBank/DDBJ whole genome shotgun (WGS) entry which is preliminary data.</text>
</comment>
<feature type="domain" description="OmpR/PhoB-type" evidence="5">
    <location>
        <begin position="15"/>
        <end position="84"/>
    </location>
</feature>
<dbReference type="InterPro" id="IPR005158">
    <property type="entry name" value="BTAD"/>
</dbReference>
<dbReference type="SMART" id="SM01043">
    <property type="entry name" value="BTAD"/>
    <property type="match status" value="1"/>
</dbReference>
<dbReference type="InterPro" id="IPR027417">
    <property type="entry name" value="P-loop_NTPase"/>
</dbReference>
<dbReference type="PRINTS" id="PR00364">
    <property type="entry name" value="DISEASERSIST"/>
</dbReference>
<dbReference type="SMART" id="SM00028">
    <property type="entry name" value="TPR"/>
    <property type="match status" value="6"/>
</dbReference>
<dbReference type="InterPro" id="IPR019734">
    <property type="entry name" value="TPR_rpt"/>
</dbReference>
<dbReference type="CDD" id="cd15831">
    <property type="entry name" value="BTAD"/>
    <property type="match status" value="1"/>
</dbReference>
<evidence type="ECO:0000256" key="4">
    <source>
        <dbReference type="ARBA" id="ARBA00023163"/>
    </source>
</evidence>
<reference evidence="7 8" key="1">
    <citation type="submission" date="2019-06" db="EMBL/GenBank/DDBJ databases">
        <title>Sequencing the genomes of 1000 actinobacteria strains.</title>
        <authorList>
            <person name="Klenk H.-P."/>
        </authorList>
    </citation>
    <scope>NUCLEOTIDE SEQUENCE [LARGE SCALE GENOMIC DNA]</scope>
    <source>
        <strain evidence="7 8">DSM 25218</strain>
    </source>
</reference>
<dbReference type="AlphaFoldDB" id="A0A543A867"/>
<dbReference type="OrthoDB" id="4326794at2"/>
<evidence type="ECO:0000256" key="3">
    <source>
        <dbReference type="ARBA" id="ARBA00023125"/>
    </source>
</evidence>
<protein>
    <submittedName>
        <fullName evidence="7">DNA-binding SARP family transcriptional activator</fullName>
    </submittedName>
</protein>
<dbReference type="InterPro" id="IPR016032">
    <property type="entry name" value="Sig_transdc_resp-reg_C-effctor"/>
</dbReference>
<keyword evidence="2" id="KW-0805">Transcription regulation</keyword>
<dbReference type="RefSeq" id="WP_141780736.1">
    <property type="nucleotide sequence ID" value="NZ_VFOV01000001.1"/>
</dbReference>
<dbReference type="SUPFAM" id="SSF52540">
    <property type="entry name" value="P-loop containing nucleoside triphosphate hydrolases"/>
    <property type="match status" value="1"/>
</dbReference>
<dbReference type="InterPro" id="IPR011990">
    <property type="entry name" value="TPR-like_helical_dom_sf"/>
</dbReference>
<proteinExistence type="inferred from homology"/>
<dbReference type="Gene3D" id="3.40.50.300">
    <property type="entry name" value="P-loop containing nucleotide triphosphate hydrolases"/>
    <property type="match status" value="1"/>
</dbReference>
<dbReference type="SUPFAM" id="SSF48452">
    <property type="entry name" value="TPR-like"/>
    <property type="match status" value="3"/>
</dbReference>
<evidence type="ECO:0000259" key="6">
    <source>
        <dbReference type="SMART" id="SM01043"/>
    </source>
</evidence>
<name>A0A543A867_9ACTN</name>
<evidence type="ECO:0000256" key="2">
    <source>
        <dbReference type="ARBA" id="ARBA00023015"/>
    </source>
</evidence>
<dbReference type="GO" id="GO:0043531">
    <property type="term" value="F:ADP binding"/>
    <property type="evidence" value="ECO:0007669"/>
    <property type="project" value="InterPro"/>
</dbReference>
<sequence>MRFEVLGPLHLSRDGRRSPVTGTLRRNLLALLLVHANRPVSAEALTESLWGEEASVRLHTHVHRLRSVLEDPDRISWDQSGYRLRVDPDECDAARFEELVREAADAAPDQASALLREALDLWRGPAYAGVELLEVTEEAARLEERRADATEALYAAELGRGRHAEVAGELGEAARRHPLRERMHVLLMTALHRSGRSADALAAYRDAREVLATELGLDPGPELRAAEQAVLDGRPLGVQLAPPTHPRSRSLAPAPPAQLPHAPAGFVGRTAHLSALGGLLRETSPLLVAAVVGGGGVGKTALALTWSHQVKDRFPDGQLYADLRGFGPDEARSSAEVLAGFLRTLGVDGNSIPEDAAERAARFRTLTEGRRLLIVLDNARSAQHVRPLLPGSETCRVVVTSRDSLSGLVAKEGVHRIDLARMTGSESVQLLTSLLEDGSERPEHDSDPDAISELAAMCAGVPLALRIAAERLRETAGHRVIDLVTDLADHAARLDVLDGGDEETSLRAVFDASYRFLPVGAGRVFRLFGIHPGPDCDLAALAALAGEGLSLTRRHVQALVRANLVEECGPRRFGLHDLLWTYAAELADAADSPEERADALGRLLDHYLTEANRASTIIFPEEAETVASTTGRPTYADGMRWLDSERAGLLRACGPAVEIGRGDYVTGLSAILTWYLDVAGYLDDARALHEQALEVAREARDPVAAGTALRGAGLVHFRARRYAESTRLTERALTLHQEAGATIQAATTLNCLGVLYGFSGRTEESERAFVGSIDLYQEIEPGWLMAYRPLTSLGLLHRRRGNLEEAEGLLQEAYARAVDAGLLVGQAHAAYGLAGVHRDRDRLGVALELARRALDLAQQARFRLLEGLCLVRLGSIWTRLLDHGEAHRGYQRALEIGTSIGSRQLRAQALNGDAETYVAERLDRQAAATFRESLEITGYRGAEYERARAHAGLGAASTNLGETVAAAEHWQEAYALFRRLDAVEADAAQVELAEARSRSAVIIASGSSAE</sequence>
<dbReference type="InterPro" id="IPR001867">
    <property type="entry name" value="OmpR/PhoB-type_DNA-bd"/>
</dbReference>
<gene>
    <name evidence="7" type="ORF">FB381_2690</name>
</gene>
<dbReference type="PANTHER" id="PTHR35807:SF1">
    <property type="entry name" value="TRANSCRIPTIONAL REGULATOR REDD"/>
    <property type="match status" value="1"/>
</dbReference>
<dbReference type="InterPro" id="IPR002182">
    <property type="entry name" value="NB-ARC"/>
</dbReference>
<dbReference type="Pfam" id="PF13424">
    <property type="entry name" value="TPR_12"/>
    <property type="match status" value="1"/>
</dbReference>
<dbReference type="Pfam" id="PF00486">
    <property type="entry name" value="Trans_reg_C"/>
    <property type="match status" value="1"/>
</dbReference>
<evidence type="ECO:0000259" key="5">
    <source>
        <dbReference type="SMART" id="SM00862"/>
    </source>
</evidence>
<accession>A0A543A867</accession>
<feature type="domain" description="Bacterial transcriptional activator" evidence="6">
    <location>
        <begin position="91"/>
        <end position="231"/>
    </location>
</feature>
<dbReference type="PANTHER" id="PTHR35807">
    <property type="entry name" value="TRANSCRIPTIONAL REGULATOR REDD-RELATED"/>
    <property type="match status" value="1"/>
</dbReference>
<dbReference type="GO" id="GO:0000160">
    <property type="term" value="P:phosphorelay signal transduction system"/>
    <property type="evidence" value="ECO:0007669"/>
    <property type="project" value="InterPro"/>
</dbReference>
<keyword evidence="4" id="KW-0804">Transcription</keyword>
<dbReference type="Gene3D" id="1.10.10.10">
    <property type="entry name" value="Winged helix-like DNA-binding domain superfamily/Winged helix DNA-binding domain"/>
    <property type="match status" value="1"/>
</dbReference>
<evidence type="ECO:0000313" key="7">
    <source>
        <dbReference type="EMBL" id="TQL68793.1"/>
    </source>
</evidence>
<dbReference type="GO" id="GO:0006355">
    <property type="term" value="P:regulation of DNA-templated transcription"/>
    <property type="evidence" value="ECO:0007669"/>
    <property type="project" value="InterPro"/>
</dbReference>
<dbReference type="EMBL" id="VFOV01000001">
    <property type="protein sequence ID" value="TQL68793.1"/>
    <property type="molecule type" value="Genomic_DNA"/>
</dbReference>
<keyword evidence="8" id="KW-1185">Reference proteome</keyword>
<dbReference type="Proteomes" id="UP000320209">
    <property type="component" value="Unassembled WGS sequence"/>
</dbReference>